<organism evidence="1 2">
    <name type="scientific">Haloarcula californiae tailed virus 1</name>
    <dbReference type="NCBI Taxonomy" id="1273746"/>
    <lineage>
        <taxon>Viruses</taxon>
        <taxon>Duplodnaviria</taxon>
        <taxon>Heunggongvirae</taxon>
        <taxon>Uroviricota</taxon>
        <taxon>Caudoviricetes</taxon>
        <taxon>Thumleimavirales</taxon>
        <taxon>Druskaviridae</taxon>
        <taxon>Hacavirus</taxon>
        <taxon>Hacavirus italiense</taxon>
        <taxon>Hacavirus HCTV1</taxon>
    </lineage>
</organism>
<reference evidence="1 2" key="1">
    <citation type="submission" date="2012-12" db="EMBL/GenBank/DDBJ databases">
        <authorList>
            <person name="Sencilo A."/>
            <person name="Jacobs-Sera D."/>
            <person name="Russell D.A."/>
            <person name="Ko C."/>
            <person name="Atanasova N."/>
            <person name="Osterlund E."/>
            <person name="Oksanen H.M."/>
            <person name="Bamford D.H."/>
            <person name="Hatfull G.F."/>
            <person name="Roine E."/>
            <person name="Hendrix R.W."/>
        </authorList>
    </citation>
    <scope>NUCLEOTIDE SEQUENCE [LARGE SCALE GENOMIC DNA]</scope>
</reference>
<evidence type="ECO:0000313" key="1">
    <source>
        <dbReference type="EMBL" id="AGM11897.1"/>
    </source>
</evidence>
<sequence>MSDYDLTDRQKELVSYLTSGGASADSLAGRMNLTQSGVKSLIGRTRDSGVTIRYDREAQVYHLVDEPEARRLSTKAKGTITREANEFRSQQEDAVLRRLRGKEPLVAQQKTEPSNEDMVVALGDVHIGDVVEDERGQEVYNPRIAAASVQHVTQKALNLKRFQEALVDFDNCHLVWVGDMLTGEGIYDGQAYDTKLQLADQLSLTIEVLMQQAESFAREFDTLHITAVPGNHGKIRSSYTSGQANMDLVAYRWVADRLLDRGHENINFNVGEARHYRNHPLRDGEWNLHVRHGHDEQIHVDATARSQADARGMVHKHGLDGIVRGHHHTHREEDILNEYPCITVPSPKPGSEFAERIGRPDCSTKRKLGVTWRVSDERFKTGEYVVDDIDLDMDELDTPTIEEIRSRAI</sequence>
<evidence type="ECO:0000313" key="2">
    <source>
        <dbReference type="Proteomes" id="UP000202086"/>
    </source>
</evidence>
<dbReference type="Proteomes" id="UP000202086">
    <property type="component" value="Segment"/>
</dbReference>
<keyword evidence="2" id="KW-1185">Reference proteome</keyword>
<protein>
    <submittedName>
        <fullName evidence="1">DNA polymerase II small subunit</fullName>
    </submittedName>
</protein>
<dbReference type="OrthoDB" id="3564at10239"/>
<dbReference type="KEGG" id="vg:16193496"/>
<accession>R4TMG7</accession>
<name>R4TMG7_9CAUD</name>
<proteinExistence type="predicted"/>
<dbReference type="GeneID" id="16193496"/>
<gene>
    <name evidence="1" type="primary">34</name>
    <name evidence="1" type="ORF">DNAM5_34</name>
</gene>
<dbReference type="EMBL" id="KC292029">
    <property type="protein sequence ID" value="AGM11897.1"/>
    <property type="molecule type" value="Genomic_DNA"/>
</dbReference>
<dbReference type="InterPro" id="IPR029052">
    <property type="entry name" value="Metallo-depent_PP-like"/>
</dbReference>
<dbReference type="SUPFAM" id="SSF56300">
    <property type="entry name" value="Metallo-dependent phosphatases"/>
    <property type="match status" value="1"/>
</dbReference>
<dbReference type="RefSeq" id="YP_008059596.1">
    <property type="nucleotide sequence ID" value="NC_021330.1"/>
</dbReference>